<gene>
    <name evidence="3" type="ORF">HannXRQ_Chr15g0487681</name>
    <name evidence="2" type="ORF">HanXRQr2_Chr15g0709711</name>
</gene>
<dbReference type="Proteomes" id="UP000215914">
    <property type="component" value="Chromosome 15"/>
</dbReference>
<accession>A0A251SAH2</accession>
<dbReference type="Gramene" id="mRNA:HanXRQr2_Chr15g0709711">
    <property type="protein sequence ID" value="CDS:HanXRQr2_Chr15g0709711.1"/>
    <property type="gene ID" value="HanXRQr2_Chr15g0709711"/>
</dbReference>
<proteinExistence type="predicted"/>
<dbReference type="EMBL" id="CM007904">
    <property type="protein sequence ID" value="OTF95857.1"/>
    <property type="molecule type" value="Genomic_DNA"/>
</dbReference>
<reference evidence="2" key="3">
    <citation type="submission" date="2020-06" db="EMBL/GenBank/DDBJ databases">
        <title>Helianthus annuus Genome sequencing and assembly Release 2.</title>
        <authorList>
            <person name="Gouzy J."/>
            <person name="Langlade N."/>
            <person name="Munos S."/>
        </authorList>
    </citation>
    <scope>NUCLEOTIDE SEQUENCE</scope>
    <source>
        <tissue evidence="2">Leaves</tissue>
    </source>
</reference>
<evidence type="ECO:0000256" key="1">
    <source>
        <dbReference type="SAM" id="MobiDB-lite"/>
    </source>
</evidence>
<name>A0A251SAH2_HELAN</name>
<keyword evidence="4" id="KW-1185">Reference proteome</keyword>
<dbReference type="AlphaFoldDB" id="A0A251SAH2"/>
<dbReference type="InParanoid" id="A0A251SAH2"/>
<dbReference type="OrthoDB" id="1302889at2759"/>
<dbReference type="OMA" id="GNDEDEC"/>
<evidence type="ECO:0000313" key="4">
    <source>
        <dbReference type="Proteomes" id="UP000215914"/>
    </source>
</evidence>
<organism evidence="3 4">
    <name type="scientific">Helianthus annuus</name>
    <name type="common">Common sunflower</name>
    <dbReference type="NCBI Taxonomy" id="4232"/>
    <lineage>
        <taxon>Eukaryota</taxon>
        <taxon>Viridiplantae</taxon>
        <taxon>Streptophyta</taxon>
        <taxon>Embryophyta</taxon>
        <taxon>Tracheophyta</taxon>
        <taxon>Spermatophyta</taxon>
        <taxon>Magnoliopsida</taxon>
        <taxon>eudicotyledons</taxon>
        <taxon>Gunneridae</taxon>
        <taxon>Pentapetalae</taxon>
        <taxon>asterids</taxon>
        <taxon>campanulids</taxon>
        <taxon>Asterales</taxon>
        <taxon>Asteraceae</taxon>
        <taxon>Asteroideae</taxon>
        <taxon>Heliantheae alliance</taxon>
        <taxon>Heliantheae</taxon>
        <taxon>Helianthus</taxon>
    </lineage>
</organism>
<evidence type="ECO:0000313" key="2">
    <source>
        <dbReference type="EMBL" id="KAF5765960.1"/>
    </source>
</evidence>
<dbReference type="EMBL" id="MNCJ02000330">
    <property type="protein sequence ID" value="KAF5765960.1"/>
    <property type="molecule type" value="Genomic_DNA"/>
</dbReference>
<sequence length="107" mass="11475">MGFSKKTQADGDSKDGKKRWVIAGTSLRAPPLKSISTKAPVNDEENDGNLGSGATTPTLDRSVVGECPPAPRKRRPVGVCHGNREFYSSPDIELFFKVALNSGRAKC</sequence>
<feature type="region of interest" description="Disordered" evidence="1">
    <location>
        <begin position="1"/>
        <end position="76"/>
    </location>
</feature>
<protein>
    <submittedName>
        <fullName evidence="2">Cyclin-dependent protein kinase inhibitor SMR</fullName>
    </submittedName>
</protein>
<reference evidence="2 4" key="1">
    <citation type="journal article" date="2017" name="Nature">
        <title>The sunflower genome provides insights into oil metabolism, flowering and Asterid evolution.</title>
        <authorList>
            <person name="Badouin H."/>
            <person name="Gouzy J."/>
            <person name="Grassa C.J."/>
            <person name="Murat F."/>
            <person name="Staton S.E."/>
            <person name="Cottret L."/>
            <person name="Lelandais-Briere C."/>
            <person name="Owens G.L."/>
            <person name="Carrere S."/>
            <person name="Mayjonade B."/>
            <person name="Legrand L."/>
            <person name="Gill N."/>
            <person name="Kane N.C."/>
            <person name="Bowers J.E."/>
            <person name="Hubner S."/>
            <person name="Bellec A."/>
            <person name="Berard A."/>
            <person name="Berges H."/>
            <person name="Blanchet N."/>
            <person name="Boniface M.C."/>
            <person name="Brunel D."/>
            <person name="Catrice O."/>
            <person name="Chaidir N."/>
            <person name="Claudel C."/>
            <person name="Donnadieu C."/>
            <person name="Faraut T."/>
            <person name="Fievet G."/>
            <person name="Helmstetter N."/>
            <person name="King M."/>
            <person name="Knapp S.J."/>
            <person name="Lai Z."/>
            <person name="Le Paslier M.C."/>
            <person name="Lippi Y."/>
            <person name="Lorenzon L."/>
            <person name="Mandel J.R."/>
            <person name="Marage G."/>
            <person name="Marchand G."/>
            <person name="Marquand E."/>
            <person name="Bret-Mestries E."/>
            <person name="Morien E."/>
            <person name="Nambeesan S."/>
            <person name="Nguyen T."/>
            <person name="Pegot-Espagnet P."/>
            <person name="Pouilly N."/>
            <person name="Raftis F."/>
            <person name="Sallet E."/>
            <person name="Schiex T."/>
            <person name="Thomas J."/>
            <person name="Vandecasteele C."/>
            <person name="Vares D."/>
            <person name="Vear F."/>
            <person name="Vautrin S."/>
            <person name="Crespi M."/>
            <person name="Mangin B."/>
            <person name="Burke J.M."/>
            <person name="Salse J."/>
            <person name="Munos S."/>
            <person name="Vincourt P."/>
            <person name="Rieseberg L.H."/>
            <person name="Langlade N.B."/>
        </authorList>
    </citation>
    <scope>NUCLEOTIDE SEQUENCE [LARGE SCALE GENOMIC DNA]</scope>
    <source>
        <strain evidence="4">cv. SF193</strain>
        <tissue evidence="2">Leaves</tissue>
    </source>
</reference>
<reference evidence="3" key="2">
    <citation type="submission" date="2017-02" db="EMBL/GenBank/DDBJ databases">
        <title>Sunflower complete genome.</title>
        <authorList>
            <person name="Langlade N."/>
            <person name="Munos S."/>
        </authorList>
    </citation>
    <scope>NUCLEOTIDE SEQUENCE [LARGE SCALE GENOMIC DNA]</scope>
    <source>
        <tissue evidence="3">Leaves</tissue>
    </source>
</reference>
<evidence type="ECO:0000313" key="3">
    <source>
        <dbReference type="EMBL" id="OTF95857.1"/>
    </source>
</evidence>